<gene>
    <name evidence="10" type="primary">brnQ</name>
    <name evidence="10" type="ORF">HMPREF0549_0432</name>
</gene>
<reference evidence="10 11" key="1">
    <citation type="submission" date="2009-01" db="EMBL/GenBank/DDBJ databases">
        <authorList>
            <person name="Qin X."/>
            <person name="Bachman B."/>
            <person name="Battles P."/>
            <person name="Bell A."/>
            <person name="Bess C."/>
            <person name="Bickham C."/>
            <person name="Chaboub L."/>
            <person name="Chen D."/>
            <person name="Coyle M."/>
            <person name="Deiros D.R."/>
            <person name="Dinh H."/>
            <person name="Forbes L."/>
            <person name="Fowler G."/>
            <person name="Francisco L."/>
            <person name="Fu Q."/>
            <person name="Gubbala S."/>
            <person name="Hale W."/>
            <person name="Han Y."/>
            <person name="Hemphill L."/>
            <person name="Highlander S.K."/>
            <person name="Hirani K."/>
            <person name="Hogues M."/>
            <person name="Jackson L."/>
            <person name="Jakkamsetti A."/>
            <person name="Javaid M."/>
            <person name="Jiang H."/>
            <person name="Korchina V."/>
            <person name="Kovar C."/>
            <person name="Lara F."/>
            <person name="Lee S."/>
            <person name="Mata R."/>
            <person name="Mathew T."/>
            <person name="Moen C."/>
            <person name="Morales K."/>
            <person name="Munidasa M."/>
            <person name="Nazareth L."/>
            <person name="Ngo R."/>
            <person name="Nguyen L."/>
            <person name="Okwuonu G."/>
            <person name="Ongeri F."/>
            <person name="Patil S."/>
            <person name="Petrosino J."/>
            <person name="Pham C."/>
            <person name="Pham P."/>
            <person name="Pu L.-L."/>
            <person name="Puazo M."/>
            <person name="Raj R."/>
            <person name="Reid J."/>
            <person name="Rouhana J."/>
            <person name="Saada N."/>
            <person name="Shang Y."/>
            <person name="Simmons D."/>
            <person name="Thornton R."/>
            <person name="Warren J."/>
            <person name="Weissenberger G."/>
            <person name="Zhang J."/>
            <person name="Zhang L."/>
            <person name="Zhou C."/>
            <person name="Zhu D."/>
            <person name="Muzny D."/>
            <person name="Worley K."/>
            <person name="Gibbs R."/>
        </authorList>
    </citation>
    <scope>NUCLEOTIDE SEQUENCE [LARGE SCALE GENOMIC DNA]</scope>
    <source>
        <strain evidence="10 11">ATCC 49540</strain>
    </source>
</reference>
<dbReference type="Proteomes" id="UP000004483">
    <property type="component" value="Unassembled WGS sequence"/>
</dbReference>
<dbReference type="eggNOG" id="COG1114">
    <property type="taxonomic scope" value="Bacteria"/>
</dbReference>
<feature type="transmembrane region" description="Helical" evidence="9">
    <location>
        <begin position="290"/>
        <end position="311"/>
    </location>
</feature>
<sequence length="458" mass="49701">MFKMKTTKASIRQSIIIASLIFGMLFGAGNLIFPVHLGQLAGSHWLIASSGFLISGVLIPLMALLAISITKSNGIYDLALPNGRTYALIFLILVHATLGPLFATPRTATVPYEIGIAPYLSKAANSWGLLIYSSIFFSLVYLFSNHEGKIATLIGKILNPLFLGLLFLIFLLAFSNPLGAGSTANITAAYTNHAFSNGFLQGYNTMDGLAALAFGITIITAIKELGIKKLRQISLATAKSGFWGISGVAIIYLALIWLGATSLHQFKPALNGGITLAQISHYYLGTAGDAILATLATVTCMTSAMGLVIAFSQDFHRRFPKISYRTFLRFNCGLSFLFANLGLNQIIAWSTPILMFLYPLAITLIILGLLSPLFKKDPLVYRITTGLTLIPAFFDMLNALPANLHESQLLQTLLEFAQRFFPFFSLGFGWLSFGIVGLILGLASYVLKERKKTALAND</sequence>
<keyword evidence="4" id="KW-1003">Cell membrane</keyword>
<evidence type="ECO:0000256" key="3">
    <source>
        <dbReference type="ARBA" id="ARBA00022448"/>
    </source>
</evidence>
<feature type="transmembrane region" description="Helical" evidence="9">
    <location>
        <begin position="379"/>
        <end position="400"/>
    </location>
</feature>
<dbReference type="GO" id="GO:0015820">
    <property type="term" value="P:L-leucine transport"/>
    <property type="evidence" value="ECO:0007669"/>
    <property type="project" value="TreeGrafter"/>
</dbReference>
<evidence type="ECO:0000256" key="8">
    <source>
        <dbReference type="ARBA" id="ARBA00023136"/>
    </source>
</evidence>
<evidence type="ECO:0000256" key="5">
    <source>
        <dbReference type="ARBA" id="ARBA00022692"/>
    </source>
</evidence>
<keyword evidence="6 9" id="KW-0029">Amino-acid transport</keyword>
<feature type="transmembrane region" description="Helical" evidence="9">
    <location>
        <begin position="332"/>
        <end position="350"/>
    </location>
</feature>
<dbReference type="InterPro" id="IPR004685">
    <property type="entry name" value="Brnchd-chn_aa_trnsp_Livcs"/>
</dbReference>
<proteinExistence type="inferred from homology"/>
<dbReference type="GO" id="GO:0005886">
    <property type="term" value="C:plasma membrane"/>
    <property type="evidence" value="ECO:0007669"/>
    <property type="project" value="UniProtKB-SubCell"/>
</dbReference>
<comment type="function">
    <text evidence="9">Component of the transport system for branched-chain amino acids.</text>
</comment>
<keyword evidence="5 9" id="KW-0812">Transmembrane</keyword>
<feature type="transmembrane region" description="Helical" evidence="9">
    <location>
        <begin position="45"/>
        <end position="65"/>
    </location>
</feature>
<keyword evidence="8 9" id="KW-0472">Membrane</keyword>
<keyword evidence="3 9" id="KW-0813">Transport</keyword>
<evidence type="ECO:0000256" key="4">
    <source>
        <dbReference type="ARBA" id="ARBA00022475"/>
    </source>
</evidence>
<evidence type="ECO:0000313" key="10">
    <source>
        <dbReference type="EMBL" id="EEJ41125.1"/>
    </source>
</evidence>
<dbReference type="AlphaFoldDB" id="C2ESJ6"/>
<evidence type="ECO:0000256" key="2">
    <source>
        <dbReference type="ARBA" id="ARBA00008540"/>
    </source>
</evidence>
<dbReference type="PANTHER" id="PTHR30588:SF0">
    <property type="entry name" value="BRANCHED-CHAIN AMINO ACID PERMEASE BRNQ"/>
    <property type="match status" value="1"/>
</dbReference>
<comment type="similarity">
    <text evidence="2 9">Belongs to the branched chain amino acid transporter family.</text>
</comment>
<accession>C2ESJ6</accession>
<dbReference type="HOGENOM" id="CLU_036807_0_1_9"/>
<comment type="caution">
    <text evidence="10">The sequence shown here is derived from an EMBL/GenBank/DDBJ whole genome shotgun (WGS) entry which is preliminary data.</text>
</comment>
<name>C2ESJ6_9LACO</name>
<feature type="transmembrane region" description="Helical" evidence="9">
    <location>
        <begin position="150"/>
        <end position="174"/>
    </location>
</feature>
<feature type="transmembrane region" description="Helical" evidence="9">
    <location>
        <begin position="124"/>
        <end position="143"/>
    </location>
</feature>
<evidence type="ECO:0000256" key="7">
    <source>
        <dbReference type="ARBA" id="ARBA00022989"/>
    </source>
</evidence>
<keyword evidence="7 9" id="KW-1133">Transmembrane helix</keyword>
<evidence type="ECO:0000256" key="9">
    <source>
        <dbReference type="RuleBase" id="RU362122"/>
    </source>
</evidence>
<organism evidence="10 11">
    <name type="scientific">Limosilactobacillus vaginalis DSM 5837 = ATCC 49540</name>
    <dbReference type="NCBI Taxonomy" id="1423814"/>
    <lineage>
        <taxon>Bacteria</taxon>
        <taxon>Bacillati</taxon>
        <taxon>Bacillota</taxon>
        <taxon>Bacilli</taxon>
        <taxon>Lactobacillales</taxon>
        <taxon>Lactobacillaceae</taxon>
        <taxon>Limosilactobacillus</taxon>
    </lineage>
</organism>
<dbReference type="Pfam" id="PF05525">
    <property type="entry name" value="Branch_AA_trans"/>
    <property type="match status" value="1"/>
</dbReference>
<feature type="transmembrane region" description="Helical" evidence="9">
    <location>
        <begin position="356"/>
        <end position="374"/>
    </location>
</feature>
<evidence type="ECO:0000256" key="1">
    <source>
        <dbReference type="ARBA" id="ARBA00004651"/>
    </source>
</evidence>
<dbReference type="GO" id="GO:0005304">
    <property type="term" value="F:L-valine transmembrane transporter activity"/>
    <property type="evidence" value="ECO:0007669"/>
    <property type="project" value="TreeGrafter"/>
</dbReference>
<dbReference type="PANTHER" id="PTHR30588">
    <property type="entry name" value="BRANCHED-CHAIN AMINO ACID TRANSPORT SYSTEM 2 CARRIER PROTEIN"/>
    <property type="match status" value="1"/>
</dbReference>
<dbReference type="NCBIfam" id="TIGR00796">
    <property type="entry name" value="livcs"/>
    <property type="match status" value="1"/>
</dbReference>
<feature type="transmembrane region" description="Helical" evidence="9">
    <location>
        <begin position="420"/>
        <end position="447"/>
    </location>
</feature>
<dbReference type="EMBL" id="ACGV01000027">
    <property type="protein sequence ID" value="EEJ41125.1"/>
    <property type="molecule type" value="Genomic_DNA"/>
</dbReference>
<evidence type="ECO:0000256" key="6">
    <source>
        <dbReference type="ARBA" id="ARBA00022970"/>
    </source>
</evidence>
<dbReference type="GO" id="GO:0015818">
    <property type="term" value="P:isoleucine transport"/>
    <property type="evidence" value="ECO:0007669"/>
    <property type="project" value="TreeGrafter"/>
</dbReference>
<feature type="transmembrane region" description="Helical" evidence="9">
    <location>
        <begin position="203"/>
        <end position="222"/>
    </location>
</feature>
<feature type="transmembrane region" description="Helical" evidence="9">
    <location>
        <begin position="242"/>
        <end position="260"/>
    </location>
</feature>
<feature type="transmembrane region" description="Helical" evidence="9">
    <location>
        <begin position="12"/>
        <end position="33"/>
    </location>
</feature>
<dbReference type="GO" id="GO:0015190">
    <property type="term" value="F:L-leucine transmembrane transporter activity"/>
    <property type="evidence" value="ECO:0007669"/>
    <property type="project" value="TreeGrafter"/>
</dbReference>
<feature type="transmembrane region" description="Helical" evidence="9">
    <location>
        <begin position="86"/>
        <end position="104"/>
    </location>
</feature>
<dbReference type="GO" id="GO:0015188">
    <property type="term" value="F:L-isoleucine transmembrane transporter activity"/>
    <property type="evidence" value="ECO:0007669"/>
    <property type="project" value="TreeGrafter"/>
</dbReference>
<evidence type="ECO:0000313" key="11">
    <source>
        <dbReference type="Proteomes" id="UP000004483"/>
    </source>
</evidence>
<comment type="subcellular location">
    <subcellularLocation>
        <location evidence="1 9">Cell membrane</location>
        <topology evidence="1 9">Multi-pass membrane protein</topology>
    </subcellularLocation>
</comment>
<protein>
    <recommendedName>
        <fullName evidence="9">Branched-chain amino acid transport system carrier protein</fullName>
    </recommendedName>
</protein>